<evidence type="ECO:0000256" key="3">
    <source>
        <dbReference type="RuleBase" id="RU003322"/>
    </source>
</evidence>
<name>A2FJR4_TRIV3</name>
<dbReference type="GO" id="GO:0005634">
    <property type="term" value="C:nucleus"/>
    <property type="evidence" value="ECO:0000318"/>
    <property type="project" value="GO_Central"/>
</dbReference>
<keyword evidence="6" id="KW-1185">Reference proteome</keyword>
<feature type="signal peptide" evidence="4">
    <location>
        <begin position="1"/>
        <end position="16"/>
    </location>
</feature>
<dbReference type="InterPro" id="IPR029047">
    <property type="entry name" value="HSP70_peptide-bd_sf"/>
</dbReference>
<dbReference type="AlphaFoldDB" id="A2FJR4"/>
<dbReference type="OMA" id="YASANCK"/>
<dbReference type="GO" id="GO:0031072">
    <property type="term" value="F:heat shock protein binding"/>
    <property type="evidence" value="ECO:0000318"/>
    <property type="project" value="GO_Central"/>
</dbReference>
<dbReference type="InterPro" id="IPR043129">
    <property type="entry name" value="ATPase_NBD"/>
</dbReference>
<dbReference type="Proteomes" id="UP000001542">
    <property type="component" value="Unassembled WGS sequence"/>
</dbReference>
<dbReference type="GO" id="GO:0005737">
    <property type="term" value="C:cytoplasm"/>
    <property type="evidence" value="ECO:0000318"/>
    <property type="project" value="GO_Central"/>
</dbReference>
<dbReference type="FunFam" id="3.30.420.40:FF:000004">
    <property type="entry name" value="Molecular chaperone DnaK"/>
    <property type="match status" value="1"/>
</dbReference>
<dbReference type="InParanoid" id="A2FJR4"/>
<organism evidence="5 6">
    <name type="scientific">Trichomonas vaginalis (strain ATCC PRA-98 / G3)</name>
    <dbReference type="NCBI Taxonomy" id="412133"/>
    <lineage>
        <taxon>Eukaryota</taxon>
        <taxon>Metamonada</taxon>
        <taxon>Parabasalia</taxon>
        <taxon>Trichomonadida</taxon>
        <taxon>Trichomonadidae</taxon>
        <taxon>Trichomonas</taxon>
    </lineage>
</organism>
<dbReference type="eggNOG" id="KOG0100">
    <property type="taxonomic scope" value="Eukaryota"/>
</dbReference>
<dbReference type="SMR" id="A2FJR4"/>
<dbReference type="CDD" id="cd24028">
    <property type="entry name" value="ASKHA_NBD_HSP70_HSPA1-like"/>
    <property type="match status" value="1"/>
</dbReference>
<evidence type="ECO:0000313" key="5">
    <source>
        <dbReference type="EMBL" id="EAX94846.1"/>
    </source>
</evidence>
<keyword evidence="1 3" id="KW-0547">Nucleotide-binding</keyword>
<proteinExistence type="inferred from homology"/>
<dbReference type="Pfam" id="PF00012">
    <property type="entry name" value="HSP70"/>
    <property type="match status" value="1"/>
</dbReference>
<comment type="similarity">
    <text evidence="3">Belongs to the heat shock protein 70 family.</text>
</comment>
<accession>A2FJR4</accession>
<dbReference type="FunFam" id="3.90.640.10:FF:000003">
    <property type="entry name" value="Molecular chaperone DnaK"/>
    <property type="match status" value="1"/>
</dbReference>
<dbReference type="GO" id="GO:0016887">
    <property type="term" value="F:ATP hydrolysis activity"/>
    <property type="evidence" value="ECO:0000318"/>
    <property type="project" value="GO_Central"/>
</dbReference>
<dbReference type="PRINTS" id="PR00301">
    <property type="entry name" value="HEATSHOCK70"/>
</dbReference>
<evidence type="ECO:0000256" key="2">
    <source>
        <dbReference type="ARBA" id="ARBA00022840"/>
    </source>
</evidence>
<dbReference type="PANTHER" id="PTHR19375">
    <property type="entry name" value="HEAT SHOCK PROTEIN 70KDA"/>
    <property type="match status" value="1"/>
</dbReference>
<dbReference type="GO" id="GO:0030968">
    <property type="term" value="P:endoplasmic reticulum unfolded protein response"/>
    <property type="evidence" value="ECO:0000318"/>
    <property type="project" value="GO_Central"/>
</dbReference>
<dbReference type="GO" id="GO:0005524">
    <property type="term" value="F:ATP binding"/>
    <property type="evidence" value="ECO:0007669"/>
    <property type="project" value="UniProtKB-KW"/>
</dbReference>
<dbReference type="STRING" id="5722.A2FJR4"/>
<dbReference type="Gene3D" id="2.60.34.10">
    <property type="entry name" value="Substrate Binding Domain Of DNAk, Chain A, domain 1"/>
    <property type="match status" value="1"/>
</dbReference>
<dbReference type="Gene3D" id="3.90.640.10">
    <property type="entry name" value="Actin, Chain A, domain 4"/>
    <property type="match status" value="1"/>
</dbReference>
<dbReference type="PROSITE" id="PS00297">
    <property type="entry name" value="HSP70_1"/>
    <property type="match status" value="1"/>
</dbReference>
<reference evidence="5" key="1">
    <citation type="submission" date="2006-10" db="EMBL/GenBank/DDBJ databases">
        <authorList>
            <person name="Amadeo P."/>
            <person name="Zhao Q."/>
            <person name="Wortman J."/>
            <person name="Fraser-Liggett C."/>
            <person name="Carlton J."/>
        </authorList>
    </citation>
    <scope>NUCLEOTIDE SEQUENCE</scope>
    <source>
        <strain evidence="5">G3</strain>
    </source>
</reference>
<dbReference type="EMBL" id="DS113834">
    <property type="protein sequence ID" value="EAX94846.1"/>
    <property type="molecule type" value="Genomic_DNA"/>
</dbReference>
<dbReference type="InterPro" id="IPR013126">
    <property type="entry name" value="Hsp_70_fam"/>
</dbReference>
<dbReference type="FunFam" id="3.30.30.30:FF:000001">
    <property type="entry name" value="heat shock 70 kDa protein-like"/>
    <property type="match status" value="1"/>
</dbReference>
<dbReference type="GO" id="GO:0005788">
    <property type="term" value="C:endoplasmic reticulum lumen"/>
    <property type="evidence" value="ECO:0000318"/>
    <property type="project" value="GO_Central"/>
</dbReference>
<keyword evidence="4" id="KW-0732">Signal</keyword>
<dbReference type="VEuPathDB" id="TrichDB:TVAGG3_0929260"/>
<gene>
    <name evidence="5" type="ORF">TVAG_049150</name>
</gene>
<dbReference type="GO" id="GO:0044183">
    <property type="term" value="F:protein folding chaperone"/>
    <property type="evidence" value="ECO:0000318"/>
    <property type="project" value="GO_Central"/>
</dbReference>
<dbReference type="PROSITE" id="PS00329">
    <property type="entry name" value="HSP70_2"/>
    <property type="match status" value="1"/>
</dbReference>
<dbReference type="GO" id="GO:0034663">
    <property type="term" value="C:endoplasmic reticulum chaperone complex"/>
    <property type="evidence" value="ECO:0000318"/>
    <property type="project" value="GO_Central"/>
</dbReference>
<protein>
    <submittedName>
        <fullName evidence="5">DnaK protein</fullName>
    </submittedName>
</protein>
<keyword evidence="2 3" id="KW-0067">ATP-binding</keyword>
<dbReference type="Gene3D" id="3.30.420.40">
    <property type="match status" value="2"/>
</dbReference>
<dbReference type="SUPFAM" id="SSF100920">
    <property type="entry name" value="Heat shock protein 70kD (HSP70), peptide-binding domain"/>
    <property type="match status" value="1"/>
</dbReference>
<dbReference type="GO" id="GO:0036503">
    <property type="term" value="P:ERAD pathway"/>
    <property type="evidence" value="ECO:0000318"/>
    <property type="project" value="GO_Central"/>
</dbReference>
<dbReference type="GO" id="GO:0016020">
    <property type="term" value="C:membrane"/>
    <property type="evidence" value="ECO:0000318"/>
    <property type="project" value="GO_Central"/>
</dbReference>
<evidence type="ECO:0000256" key="1">
    <source>
        <dbReference type="ARBA" id="ARBA00022741"/>
    </source>
</evidence>
<dbReference type="VEuPathDB" id="TrichDB:TVAG_049150"/>
<dbReference type="InterPro" id="IPR018181">
    <property type="entry name" value="Heat_shock_70_CS"/>
</dbReference>
<dbReference type="GO" id="GO:0140662">
    <property type="term" value="F:ATP-dependent protein folding chaperone"/>
    <property type="evidence" value="ECO:0007669"/>
    <property type="project" value="InterPro"/>
</dbReference>
<evidence type="ECO:0000313" key="6">
    <source>
        <dbReference type="Proteomes" id="UP000001542"/>
    </source>
</evidence>
<dbReference type="RefSeq" id="XP_001307776.1">
    <property type="nucleotide sequence ID" value="XM_001307775.1"/>
</dbReference>
<reference evidence="5" key="2">
    <citation type="journal article" date="2007" name="Science">
        <title>Draft genome sequence of the sexually transmitted pathogen Trichomonas vaginalis.</title>
        <authorList>
            <person name="Carlton J.M."/>
            <person name="Hirt R.P."/>
            <person name="Silva J.C."/>
            <person name="Delcher A.L."/>
            <person name="Schatz M."/>
            <person name="Zhao Q."/>
            <person name="Wortman J.R."/>
            <person name="Bidwell S.L."/>
            <person name="Alsmark U.C.M."/>
            <person name="Besteiro S."/>
            <person name="Sicheritz-Ponten T."/>
            <person name="Noel C.J."/>
            <person name="Dacks J.B."/>
            <person name="Foster P.G."/>
            <person name="Simillion C."/>
            <person name="Van de Peer Y."/>
            <person name="Miranda-Saavedra D."/>
            <person name="Barton G.J."/>
            <person name="Westrop G.D."/>
            <person name="Mueller S."/>
            <person name="Dessi D."/>
            <person name="Fiori P.L."/>
            <person name="Ren Q."/>
            <person name="Paulsen I."/>
            <person name="Zhang H."/>
            <person name="Bastida-Corcuera F.D."/>
            <person name="Simoes-Barbosa A."/>
            <person name="Brown M.T."/>
            <person name="Hayes R.D."/>
            <person name="Mukherjee M."/>
            <person name="Okumura C.Y."/>
            <person name="Schneider R."/>
            <person name="Smith A.J."/>
            <person name="Vanacova S."/>
            <person name="Villalvazo M."/>
            <person name="Haas B.J."/>
            <person name="Pertea M."/>
            <person name="Feldblyum T.V."/>
            <person name="Utterback T.R."/>
            <person name="Shu C.L."/>
            <person name="Osoegawa K."/>
            <person name="de Jong P.J."/>
            <person name="Hrdy I."/>
            <person name="Horvathova L."/>
            <person name="Zubacova Z."/>
            <person name="Dolezal P."/>
            <person name="Malik S.B."/>
            <person name="Logsdon J.M. Jr."/>
            <person name="Henze K."/>
            <person name="Gupta A."/>
            <person name="Wang C.C."/>
            <person name="Dunne R.L."/>
            <person name="Upcroft J.A."/>
            <person name="Upcroft P."/>
            <person name="White O."/>
            <person name="Salzberg S.L."/>
            <person name="Tang P."/>
            <person name="Chiu C.-H."/>
            <person name="Lee Y.-S."/>
            <person name="Embley T.M."/>
            <person name="Coombs G.H."/>
            <person name="Mottram J.C."/>
            <person name="Tachezy J."/>
            <person name="Fraser-Liggett C.M."/>
            <person name="Johnson P.J."/>
        </authorList>
    </citation>
    <scope>NUCLEOTIDE SEQUENCE [LARGE SCALE GENOMIC DNA]</scope>
    <source>
        <strain evidence="5">G3</strain>
    </source>
</reference>
<dbReference type="GO" id="GO:0042026">
    <property type="term" value="P:protein refolding"/>
    <property type="evidence" value="ECO:0000318"/>
    <property type="project" value="GO_Central"/>
</dbReference>
<dbReference type="KEGG" id="tva:4752588"/>
<dbReference type="SUPFAM" id="SSF53067">
    <property type="entry name" value="Actin-like ATPase domain"/>
    <property type="match status" value="2"/>
</dbReference>
<evidence type="ECO:0000256" key="4">
    <source>
        <dbReference type="SAM" id="SignalP"/>
    </source>
</evidence>
<sequence length="617" mass="69399">MFFTLFSLSIQSRVIGIDLGTTFSVVGIYKNGEVEIIPNEINKKITPSVVSYYNGSRVVGDSAVRLGTISPETTVFAVKRLIGRKFSDPIVQQEMHRVPFTIVERDERPYIKISTEEEDTLISPEEISALVLKKLKQQAELYLNETIHEAVITVPAYFNEDQRKATITAGQIAGLKVDRIISEPTAAALAYGLNKEDEKYVIVYDLGGGTFDVSLLTLDKDYFQVVATGGDTHLGGEDFDEMCVQQMITRFMNATGSDCSRDPIALARLKKSCEAAKIRLSDELETEIEIPNFFEGQDLKETYTRKQFNDNIEELLQKTLRTIQGVIDDANLTKEDISDVVMIGGSTRSPRVREIVSEYFGGKKLCTEINPDEAVAYGAAIQGEIISSENFDVVVVDVYPLTLGVETRGGLMSPIIKRNTRIPCRRTKTYTTPYDDAAGARIEIFEGERPLTRDNRPLGIFELHNLPRAARGQLQIDVTFEIDANAILTVTAQEMSTKSMDQIQIDTLDMVLPQEEIDDAIEKAKIFSEEDAADRARVVARVEFEHSIDDVSNQLESEKDNPMLGKTIYNEYKDKIKALRKWIDEHPMEEPHVYEEKGENLRVEFAFLFHRGQLADL</sequence>
<feature type="chain" id="PRO_5002643505" evidence="4">
    <location>
        <begin position="17"/>
        <end position="617"/>
    </location>
</feature>
<dbReference type="OrthoDB" id="10261424at2759"/>